<organism evidence="1 2">
    <name type="scientific">Macrolepiota fuliginosa MF-IS2</name>
    <dbReference type="NCBI Taxonomy" id="1400762"/>
    <lineage>
        <taxon>Eukaryota</taxon>
        <taxon>Fungi</taxon>
        <taxon>Dikarya</taxon>
        <taxon>Basidiomycota</taxon>
        <taxon>Agaricomycotina</taxon>
        <taxon>Agaricomycetes</taxon>
        <taxon>Agaricomycetidae</taxon>
        <taxon>Agaricales</taxon>
        <taxon>Agaricineae</taxon>
        <taxon>Agaricaceae</taxon>
        <taxon>Macrolepiota</taxon>
    </lineage>
</organism>
<sequence length="64" mass="6995">MVSVQERHGSWHTIIQGMCVCSVVRIFGYAVMQIQYPFCLAWILSTKKAGHTGLDAVARDGAVG</sequence>
<accession>A0A9P5XFH4</accession>
<keyword evidence="2" id="KW-1185">Reference proteome</keyword>
<name>A0A9P5XFH4_9AGAR</name>
<dbReference type="EMBL" id="MU151165">
    <property type="protein sequence ID" value="KAF9448306.1"/>
    <property type="molecule type" value="Genomic_DNA"/>
</dbReference>
<proteinExistence type="predicted"/>
<dbReference type="Proteomes" id="UP000807342">
    <property type="component" value="Unassembled WGS sequence"/>
</dbReference>
<gene>
    <name evidence="1" type="ORF">P691DRAFT_800950</name>
</gene>
<reference evidence="1" key="1">
    <citation type="submission" date="2020-11" db="EMBL/GenBank/DDBJ databases">
        <authorList>
            <consortium name="DOE Joint Genome Institute"/>
            <person name="Ahrendt S."/>
            <person name="Riley R."/>
            <person name="Andreopoulos W."/>
            <person name="Labutti K."/>
            <person name="Pangilinan J."/>
            <person name="Ruiz-Duenas F.J."/>
            <person name="Barrasa J.M."/>
            <person name="Sanchez-Garcia M."/>
            <person name="Camarero S."/>
            <person name="Miyauchi S."/>
            <person name="Serrano A."/>
            <person name="Linde D."/>
            <person name="Babiker R."/>
            <person name="Drula E."/>
            <person name="Ayuso-Fernandez I."/>
            <person name="Pacheco R."/>
            <person name="Padilla G."/>
            <person name="Ferreira P."/>
            <person name="Barriuso J."/>
            <person name="Kellner H."/>
            <person name="Castanera R."/>
            <person name="Alfaro M."/>
            <person name="Ramirez L."/>
            <person name="Pisabarro A.G."/>
            <person name="Kuo A."/>
            <person name="Tritt A."/>
            <person name="Lipzen A."/>
            <person name="He G."/>
            <person name="Yan M."/>
            <person name="Ng V."/>
            <person name="Cullen D."/>
            <person name="Martin F."/>
            <person name="Rosso M.-N."/>
            <person name="Henrissat B."/>
            <person name="Hibbett D."/>
            <person name="Martinez A.T."/>
            <person name="Grigoriev I.V."/>
        </authorList>
    </citation>
    <scope>NUCLEOTIDE SEQUENCE</scope>
    <source>
        <strain evidence="1">MF-IS2</strain>
    </source>
</reference>
<dbReference type="AlphaFoldDB" id="A0A9P5XFH4"/>
<evidence type="ECO:0000313" key="2">
    <source>
        <dbReference type="Proteomes" id="UP000807342"/>
    </source>
</evidence>
<evidence type="ECO:0000313" key="1">
    <source>
        <dbReference type="EMBL" id="KAF9448306.1"/>
    </source>
</evidence>
<comment type="caution">
    <text evidence="1">The sequence shown here is derived from an EMBL/GenBank/DDBJ whole genome shotgun (WGS) entry which is preliminary data.</text>
</comment>
<protein>
    <submittedName>
        <fullName evidence="1">Uncharacterized protein</fullName>
    </submittedName>
</protein>